<keyword evidence="10" id="KW-1185">Reference proteome</keyword>
<evidence type="ECO:0000313" key="10">
    <source>
        <dbReference type="Proteomes" id="UP000236959"/>
    </source>
</evidence>
<evidence type="ECO:0000259" key="8">
    <source>
        <dbReference type="Pfam" id="PF07687"/>
    </source>
</evidence>
<proteinExistence type="inferred from homology"/>
<dbReference type="SUPFAM" id="SSF55031">
    <property type="entry name" value="Bacterial exopeptidase dimerisation domain"/>
    <property type="match status" value="1"/>
</dbReference>
<name>A0A2S3UWP4_9HYPH</name>
<evidence type="ECO:0000256" key="4">
    <source>
        <dbReference type="ARBA" id="ARBA00022723"/>
    </source>
</evidence>
<reference evidence="9 10" key="1">
    <citation type="submission" date="2018-01" db="EMBL/GenBank/DDBJ databases">
        <title>Genomic Encyclopedia of Archaeal and Bacterial Type Strains, Phase II (KMG-II): from individual species to whole genera.</title>
        <authorList>
            <person name="Goeker M."/>
        </authorList>
    </citation>
    <scope>NUCLEOTIDE SEQUENCE [LARGE SCALE GENOMIC DNA]</scope>
    <source>
        <strain evidence="9 10">DSM 17023</strain>
    </source>
</reference>
<protein>
    <submittedName>
        <fullName evidence="9">Acetylornithine deacetylase</fullName>
    </submittedName>
</protein>
<dbReference type="InterPro" id="IPR010182">
    <property type="entry name" value="ArgE/DapE"/>
</dbReference>
<feature type="domain" description="Peptidase M20 dimerisation" evidence="8">
    <location>
        <begin position="206"/>
        <end position="318"/>
    </location>
</feature>
<dbReference type="Gene3D" id="3.40.630.10">
    <property type="entry name" value="Zn peptidases"/>
    <property type="match status" value="1"/>
</dbReference>
<dbReference type="PANTHER" id="PTHR43808">
    <property type="entry name" value="ACETYLORNITHINE DEACETYLASE"/>
    <property type="match status" value="1"/>
</dbReference>
<keyword evidence="5" id="KW-0378">Hydrolase</keyword>
<gene>
    <name evidence="9" type="ORF">CLV41_10360</name>
</gene>
<sequence length="432" mass="46501">MPSSLPENAISAITDAVDLNFEKQIAFLQEIVRIPSLRGEEAGVQSAVADALKTRGYQVETYPIDTEALKNHPAYSPATIDYAGTFNVSGRKPPQSAAGRSLILNAHVDVVPTANPAHWTHPPFAAIREGDWLYGRGAGDMKAGLAANLFAVDAIEAAGFQLEGPLEFQSVIDEEVTGNGAAMAILRGAAADAVLIPEPTDEDVIYANSGVIKFRISVRGVPAHPREPEAGLSAIEAAFLVIGELKTIEKRWNDEKHKHPGFERLSNPASLNIGTIQGGEWPSSVPFECMFEGRIGFFPGEAPAGRMEEVERALQSLCSADPRLEKAQPKLEWIGTCQAGYRLEQGTQAEETLSAAHKLATGDRLGRSIMACYLDAALYMNHGNIPALTYGPLSRNIHGIDECVNLPSLKRVTRTIALFTAQWCGISPKSGH</sequence>
<evidence type="ECO:0000256" key="2">
    <source>
        <dbReference type="ARBA" id="ARBA00001947"/>
    </source>
</evidence>
<keyword evidence="7" id="KW-0170">Cobalt</keyword>
<accession>A0A2S3UWP4</accession>
<evidence type="ECO:0000256" key="1">
    <source>
        <dbReference type="ARBA" id="ARBA00001941"/>
    </source>
</evidence>
<dbReference type="Pfam" id="PF07687">
    <property type="entry name" value="M20_dimer"/>
    <property type="match status" value="1"/>
</dbReference>
<dbReference type="InterPro" id="IPR050072">
    <property type="entry name" value="Peptidase_M20A"/>
</dbReference>
<dbReference type="GO" id="GO:0046872">
    <property type="term" value="F:metal ion binding"/>
    <property type="evidence" value="ECO:0007669"/>
    <property type="project" value="UniProtKB-KW"/>
</dbReference>
<comment type="similarity">
    <text evidence="3">Belongs to the peptidase M20A family.</text>
</comment>
<evidence type="ECO:0000256" key="7">
    <source>
        <dbReference type="ARBA" id="ARBA00023285"/>
    </source>
</evidence>
<dbReference type="Gene3D" id="3.30.70.360">
    <property type="match status" value="1"/>
</dbReference>
<comment type="cofactor">
    <cofactor evidence="1">
        <name>Co(2+)</name>
        <dbReference type="ChEBI" id="CHEBI:48828"/>
    </cofactor>
</comment>
<dbReference type="OrthoDB" id="9809784at2"/>
<dbReference type="SUPFAM" id="SSF53187">
    <property type="entry name" value="Zn-dependent exopeptidases"/>
    <property type="match status" value="1"/>
</dbReference>
<dbReference type="RefSeq" id="WP_103222092.1">
    <property type="nucleotide sequence ID" value="NZ_PPCN01000003.1"/>
</dbReference>
<dbReference type="Pfam" id="PF01546">
    <property type="entry name" value="Peptidase_M20"/>
    <property type="match status" value="1"/>
</dbReference>
<dbReference type="PANTHER" id="PTHR43808:SF25">
    <property type="entry name" value="PEPTIDASE M20 DIMERISATION DOMAIN-CONTAINING PROTEIN"/>
    <property type="match status" value="1"/>
</dbReference>
<keyword evidence="4" id="KW-0479">Metal-binding</keyword>
<dbReference type="AlphaFoldDB" id="A0A2S3UWP4"/>
<dbReference type="EMBL" id="PPCN01000003">
    <property type="protein sequence ID" value="POF32141.1"/>
    <property type="molecule type" value="Genomic_DNA"/>
</dbReference>
<comment type="caution">
    <text evidence="9">The sequence shown here is derived from an EMBL/GenBank/DDBJ whole genome shotgun (WGS) entry which is preliminary data.</text>
</comment>
<keyword evidence="6" id="KW-0862">Zinc</keyword>
<dbReference type="Proteomes" id="UP000236959">
    <property type="component" value="Unassembled WGS sequence"/>
</dbReference>
<organism evidence="9 10">
    <name type="scientific">Roseibium marinum</name>
    <dbReference type="NCBI Taxonomy" id="281252"/>
    <lineage>
        <taxon>Bacteria</taxon>
        <taxon>Pseudomonadati</taxon>
        <taxon>Pseudomonadota</taxon>
        <taxon>Alphaproteobacteria</taxon>
        <taxon>Hyphomicrobiales</taxon>
        <taxon>Stappiaceae</taxon>
        <taxon>Roseibium</taxon>
    </lineage>
</organism>
<dbReference type="NCBIfam" id="NF005306">
    <property type="entry name" value="PRK06837.1"/>
    <property type="match status" value="1"/>
</dbReference>
<dbReference type="NCBIfam" id="TIGR01910">
    <property type="entry name" value="DapE-ArgE"/>
    <property type="match status" value="1"/>
</dbReference>
<evidence type="ECO:0000313" key="9">
    <source>
        <dbReference type="EMBL" id="POF32141.1"/>
    </source>
</evidence>
<dbReference type="InterPro" id="IPR011650">
    <property type="entry name" value="Peptidase_M20_dimer"/>
</dbReference>
<evidence type="ECO:0000256" key="6">
    <source>
        <dbReference type="ARBA" id="ARBA00022833"/>
    </source>
</evidence>
<comment type="cofactor">
    <cofactor evidence="2">
        <name>Zn(2+)</name>
        <dbReference type="ChEBI" id="CHEBI:29105"/>
    </cofactor>
</comment>
<dbReference type="InterPro" id="IPR002933">
    <property type="entry name" value="Peptidase_M20"/>
</dbReference>
<evidence type="ECO:0000256" key="5">
    <source>
        <dbReference type="ARBA" id="ARBA00022801"/>
    </source>
</evidence>
<dbReference type="InterPro" id="IPR036264">
    <property type="entry name" value="Bact_exopeptidase_dim_dom"/>
</dbReference>
<evidence type="ECO:0000256" key="3">
    <source>
        <dbReference type="ARBA" id="ARBA00006247"/>
    </source>
</evidence>
<dbReference type="GO" id="GO:0016787">
    <property type="term" value="F:hydrolase activity"/>
    <property type="evidence" value="ECO:0007669"/>
    <property type="project" value="UniProtKB-KW"/>
</dbReference>